<evidence type="ECO:0000256" key="2">
    <source>
        <dbReference type="ARBA" id="ARBA00022448"/>
    </source>
</evidence>
<name>A0A1I0V4R7_9CELL</name>
<dbReference type="InterPro" id="IPR011701">
    <property type="entry name" value="MFS"/>
</dbReference>
<feature type="transmembrane region" description="Helical" evidence="8">
    <location>
        <begin position="248"/>
        <end position="265"/>
    </location>
</feature>
<evidence type="ECO:0000256" key="3">
    <source>
        <dbReference type="ARBA" id="ARBA00022475"/>
    </source>
</evidence>
<dbReference type="EMBL" id="FOKA01000001">
    <property type="protein sequence ID" value="SFA71324.1"/>
    <property type="molecule type" value="Genomic_DNA"/>
</dbReference>
<evidence type="ECO:0000256" key="6">
    <source>
        <dbReference type="ARBA" id="ARBA00023136"/>
    </source>
</evidence>
<feature type="transmembrane region" description="Helical" evidence="8">
    <location>
        <begin position="107"/>
        <end position="128"/>
    </location>
</feature>
<comment type="subcellular location">
    <subcellularLocation>
        <location evidence="1">Cell membrane</location>
        <topology evidence="1">Multi-pass membrane protein</topology>
    </subcellularLocation>
</comment>
<evidence type="ECO:0000313" key="11">
    <source>
        <dbReference type="Proteomes" id="UP000199012"/>
    </source>
</evidence>
<keyword evidence="4 8" id="KW-0812">Transmembrane</keyword>
<feature type="transmembrane region" description="Helical" evidence="8">
    <location>
        <begin position="315"/>
        <end position="335"/>
    </location>
</feature>
<feature type="transmembrane region" description="Helical" evidence="8">
    <location>
        <begin position="21"/>
        <end position="44"/>
    </location>
</feature>
<dbReference type="InterPro" id="IPR036259">
    <property type="entry name" value="MFS_trans_sf"/>
</dbReference>
<evidence type="ECO:0000259" key="9">
    <source>
        <dbReference type="PROSITE" id="PS50850"/>
    </source>
</evidence>
<keyword evidence="6 8" id="KW-0472">Membrane</keyword>
<evidence type="ECO:0000256" key="8">
    <source>
        <dbReference type="SAM" id="Phobius"/>
    </source>
</evidence>
<dbReference type="InterPro" id="IPR050171">
    <property type="entry name" value="MFS_Transporters"/>
</dbReference>
<keyword evidence="11" id="KW-1185">Reference proteome</keyword>
<keyword evidence="2" id="KW-0813">Transport</keyword>
<feature type="transmembrane region" description="Helical" evidence="8">
    <location>
        <begin position="341"/>
        <end position="364"/>
    </location>
</feature>
<dbReference type="InterPro" id="IPR020846">
    <property type="entry name" value="MFS_dom"/>
</dbReference>
<accession>A0A1I0V4R7</accession>
<feature type="transmembrane region" description="Helical" evidence="8">
    <location>
        <begin position="385"/>
        <end position="405"/>
    </location>
</feature>
<feature type="transmembrane region" description="Helical" evidence="8">
    <location>
        <begin position="175"/>
        <end position="194"/>
    </location>
</feature>
<dbReference type="Proteomes" id="UP000199012">
    <property type="component" value="Unassembled WGS sequence"/>
</dbReference>
<evidence type="ECO:0000256" key="7">
    <source>
        <dbReference type="SAM" id="MobiDB-lite"/>
    </source>
</evidence>
<dbReference type="OrthoDB" id="3285241at2"/>
<keyword evidence="5 8" id="KW-1133">Transmembrane helix</keyword>
<feature type="transmembrane region" description="Helical" evidence="8">
    <location>
        <begin position="285"/>
        <end position="303"/>
    </location>
</feature>
<dbReference type="GO" id="GO:0022857">
    <property type="term" value="F:transmembrane transporter activity"/>
    <property type="evidence" value="ECO:0007669"/>
    <property type="project" value="InterPro"/>
</dbReference>
<dbReference type="SUPFAM" id="SSF103473">
    <property type="entry name" value="MFS general substrate transporter"/>
    <property type="match status" value="1"/>
</dbReference>
<evidence type="ECO:0000256" key="1">
    <source>
        <dbReference type="ARBA" id="ARBA00004651"/>
    </source>
</evidence>
<keyword evidence="3" id="KW-1003">Cell membrane</keyword>
<feature type="region of interest" description="Disordered" evidence="7">
    <location>
        <begin position="441"/>
        <end position="460"/>
    </location>
</feature>
<sequence>MSSDPKPPARGGALSFLTPTALAAVFAPALLFEVGIGAVIPMVAVRASELGADLATAGLLAALLAVGQILGDVPAGAVAARLGDRWAMAAAAAVAVVTLTVCALADALAVLALGVLGTGVTNAVFLLARHSYLAEVTPVVHRARVLSTLGGVGRIGMFVGPFLGAALVHATATAAAFWLAVVTTALVVIVLLAVPDVGGEGRGRRGTLRRRAAGGAAGGAAGAGAVAGRGATRAPAPRVTVRRVVADHGRLFATLGVGVLLVGAVRGSRQVLLPLWGEHLGLDPAVTSLVYGISGALDTLVFYPAGMLMDRRGRLAVGVPSMLVLGVAMLLLPLAGGPVALAVLAAAMGLGNGVSAGILMTLGADTAPADVRAQFLGMWRLMQDTGTAAGPLVVSAAAALGSLAAGALTMGAVGVVAAGVLAATVPRWTVHASVRTRVAAGLRADGSSPPGAGEVQGRTR</sequence>
<organism evidence="10 11">
    <name type="scientific">Cellulomonas marina</name>
    <dbReference type="NCBI Taxonomy" id="988821"/>
    <lineage>
        <taxon>Bacteria</taxon>
        <taxon>Bacillati</taxon>
        <taxon>Actinomycetota</taxon>
        <taxon>Actinomycetes</taxon>
        <taxon>Micrococcales</taxon>
        <taxon>Cellulomonadaceae</taxon>
        <taxon>Cellulomonas</taxon>
    </lineage>
</organism>
<proteinExistence type="predicted"/>
<evidence type="ECO:0000313" key="10">
    <source>
        <dbReference type="EMBL" id="SFA71324.1"/>
    </source>
</evidence>
<evidence type="ECO:0000256" key="4">
    <source>
        <dbReference type="ARBA" id="ARBA00022692"/>
    </source>
</evidence>
<dbReference type="Pfam" id="PF07690">
    <property type="entry name" value="MFS_1"/>
    <property type="match status" value="1"/>
</dbReference>
<dbReference type="Gene3D" id="1.20.1250.20">
    <property type="entry name" value="MFS general substrate transporter like domains"/>
    <property type="match status" value="2"/>
</dbReference>
<feature type="transmembrane region" description="Helical" evidence="8">
    <location>
        <begin position="149"/>
        <end position="169"/>
    </location>
</feature>
<evidence type="ECO:0000256" key="5">
    <source>
        <dbReference type="ARBA" id="ARBA00022989"/>
    </source>
</evidence>
<dbReference type="RefSeq" id="WP_090029872.1">
    <property type="nucleotide sequence ID" value="NZ_BONM01000005.1"/>
</dbReference>
<feature type="transmembrane region" description="Helical" evidence="8">
    <location>
        <begin position="82"/>
        <end position="101"/>
    </location>
</feature>
<feature type="transmembrane region" description="Helical" evidence="8">
    <location>
        <begin position="50"/>
        <end position="70"/>
    </location>
</feature>
<dbReference type="PROSITE" id="PS50850">
    <property type="entry name" value="MFS"/>
    <property type="match status" value="1"/>
</dbReference>
<reference evidence="10 11" key="1">
    <citation type="submission" date="2016-10" db="EMBL/GenBank/DDBJ databases">
        <authorList>
            <person name="de Groot N.N."/>
        </authorList>
    </citation>
    <scope>NUCLEOTIDE SEQUENCE [LARGE SCALE GENOMIC DNA]</scope>
    <source>
        <strain evidence="10 11">CGMCC 4.6945</strain>
    </source>
</reference>
<dbReference type="STRING" id="988821.SAMN05421867_101163"/>
<dbReference type="PANTHER" id="PTHR23517:SF3">
    <property type="entry name" value="INTEGRAL MEMBRANE TRANSPORT PROTEIN"/>
    <property type="match status" value="1"/>
</dbReference>
<gene>
    <name evidence="10" type="ORF">SAMN05421867_101163</name>
</gene>
<protein>
    <submittedName>
        <fullName evidence="10">Predicted arabinose efflux permease, MFS family</fullName>
    </submittedName>
</protein>
<dbReference type="PANTHER" id="PTHR23517">
    <property type="entry name" value="RESISTANCE PROTEIN MDTM, PUTATIVE-RELATED-RELATED"/>
    <property type="match status" value="1"/>
</dbReference>
<feature type="domain" description="Major facilitator superfamily (MFS) profile" evidence="9">
    <location>
        <begin position="21"/>
        <end position="429"/>
    </location>
</feature>
<dbReference type="AlphaFoldDB" id="A0A1I0V4R7"/>
<feature type="transmembrane region" description="Helical" evidence="8">
    <location>
        <begin position="411"/>
        <end position="430"/>
    </location>
</feature>
<dbReference type="GO" id="GO:0005886">
    <property type="term" value="C:plasma membrane"/>
    <property type="evidence" value="ECO:0007669"/>
    <property type="project" value="UniProtKB-SubCell"/>
</dbReference>